<feature type="chain" id="PRO_5021393656" evidence="1">
    <location>
        <begin position="29"/>
        <end position="177"/>
    </location>
</feature>
<dbReference type="Proteomes" id="UP000298681">
    <property type="component" value="Unassembled WGS sequence"/>
</dbReference>
<name>A0A4Z1R092_9GAMM</name>
<dbReference type="RefSeq" id="WP_134675042.1">
    <property type="nucleotide sequence ID" value="NZ_SPUH01000002.1"/>
</dbReference>
<dbReference type="AlphaFoldDB" id="A0A4Z1R092"/>
<evidence type="ECO:0000256" key="1">
    <source>
        <dbReference type="SAM" id="SignalP"/>
    </source>
</evidence>
<keyword evidence="3" id="KW-1185">Reference proteome</keyword>
<gene>
    <name evidence="2" type="ORF">E4582_11885</name>
</gene>
<keyword evidence="1" id="KW-0732">Signal</keyword>
<evidence type="ECO:0000313" key="2">
    <source>
        <dbReference type="EMBL" id="TKS52922.1"/>
    </source>
</evidence>
<evidence type="ECO:0000313" key="3">
    <source>
        <dbReference type="Proteomes" id="UP000298681"/>
    </source>
</evidence>
<proteinExistence type="predicted"/>
<feature type="signal peptide" evidence="1">
    <location>
        <begin position="1"/>
        <end position="28"/>
    </location>
</feature>
<protein>
    <submittedName>
        <fullName evidence="2">Uncharacterized protein</fullName>
    </submittedName>
</protein>
<comment type="caution">
    <text evidence="2">The sequence shown here is derived from an EMBL/GenBank/DDBJ whole genome shotgun (WGS) entry which is preliminary data.</text>
</comment>
<organism evidence="2 3">
    <name type="scientific">Luteimonas yindakuii</name>
    <dbReference type="NCBI Taxonomy" id="2565782"/>
    <lineage>
        <taxon>Bacteria</taxon>
        <taxon>Pseudomonadati</taxon>
        <taxon>Pseudomonadota</taxon>
        <taxon>Gammaproteobacteria</taxon>
        <taxon>Lysobacterales</taxon>
        <taxon>Lysobacteraceae</taxon>
        <taxon>Luteimonas</taxon>
    </lineage>
</organism>
<sequence length="177" mass="19113">MNVVTAIPPALRGTLLLMLGAWMPVALAQSAPPAPKASAERVEAADAVEPVEAGPATGDAWIDGQLVDIDRYAQRHRPAFVDELVRYHGAPRKLAEEVLAREDHWSAGELYFACALGQVAGRPCRTVITLRDRTPTQPWSEIAGQVGAAPGSAPYRRLRTAIADSYRRWGRPLPGGE</sequence>
<accession>A0A4Z1R092</accession>
<reference evidence="2 3" key="1">
    <citation type="submission" date="2019-01" db="EMBL/GenBank/DDBJ databases">
        <authorList>
            <person name="Zhang S."/>
        </authorList>
    </citation>
    <scope>NUCLEOTIDE SEQUENCE [LARGE SCALE GENOMIC DNA]</scope>
    <source>
        <strain evidence="2 3">1626</strain>
    </source>
</reference>
<dbReference type="EMBL" id="SPUH01000002">
    <property type="protein sequence ID" value="TKS52922.1"/>
    <property type="molecule type" value="Genomic_DNA"/>
</dbReference>